<gene>
    <name evidence="2" type="ORF">DEH84_03340</name>
</gene>
<dbReference type="Pfam" id="PF07589">
    <property type="entry name" value="PEP-CTERM"/>
    <property type="match status" value="1"/>
</dbReference>
<accession>A0A2U8FVH0</accession>
<reference evidence="2 3" key="1">
    <citation type="submission" date="2018-05" db="EMBL/GenBank/DDBJ databases">
        <title>complete genome sequence of Aquabacterium olei NBRC 110486.</title>
        <authorList>
            <person name="Tang B."/>
            <person name="Chang J."/>
            <person name="Zhang L."/>
            <person name="Yang H."/>
        </authorList>
    </citation>
    <scope>NUCLEOTIDE SEQUENCE [LARGE SCALE GENOMIC DNA]</scope>
    <source>
        <strain evidence="2 3">NBRC 110486</strain>
    </source>
</reference>
<evidence type="ECO:0000259" key="1">
    <source>
        <dbReference type="Pfam" id="PF07589"/>
    </source>
</evidence>
<dbReference type="EMBL" id="CP029210">
    <property type="protein sequence ID" value="AWI55072.1"/>
    <property type="molecule type" value="Genomic_DNA"/>
</dbReference>
<dbReference type="AlphaFoldDB" id="A0A2U8FVH0"/>
<sequence length="338" mass="35294">MAGIGVSVRQAYGPSLAADVFQNQVTITNNTGSRIESLVYRRVMDWDVPPTQFSEYVSHTGVTANLTTNGGNVRYASDNGFASSNPSWAAGYIDGTTVNTDFTRSGPDDHGSVFDFAFGPLEAGASRIFNIYYGSAANEAAAVSKLAALGANLYSLGQPSVADPGAAATFLFGFGGVGGVEVGSSESVPILPFMPAEGQFVFDAPVAQRWYDPPVAEGFDIALEGGSTFISVTAPSSFSDMIILAEDGTVLDADFDAGETFTFSAGMHAAFRIRGLSLDVESPGFGSALPLLLDFTPGATRMTWTAALATPPVPEPETYALALAGLLAVAVARRRRVH</sequence>
<name>A0A2U8FVH0_9BURK</name>
<feature type="domain" description="Ice-binding protein C-terminal" evidence="1">
    <location>
        <begin position="312"/>
        <end position="336"/>
    </location>
</feature>
<dbReference type="OrthoDB" id="8536439at2"/>
<proteinExistence type="predicted"/>
<dbReference type="InterPro" id="IPR013424">
    <property type="entry name" value="Ice-binding_C"/>
</dbReference>
<evidence type="ECO:0000313" key="3">
    <source>
        <dbReference type="Proteomes" id="UP000244892"/>
    </source>
</evidence>
<dbReference type="Proteomes" id="UP000244892">
    <property type="component" value="Chromosome"/>
</dbReference>
<protein>
    <recommendedName>
        <fullName evidence="1">Ice-binding protein C-terminal domain-containing protein</fullName>
    </recommendedName>
</protein>
<dbReference type="NCBIfam" id="TIGR02595">
    <property type="entry name" value="PEP_CTERM"/>
    <property type="match status" value="1"/>
</dbReference>
<evidence type="ECO:0000313" key="2">
    <source>
        <dbReference type="EMBL" id="AWI55072.1"/>
    </source>
</evidence>
<dbReference type="KEGG" id="aon:DEH84_03340"/>
<keyword evidence="3" id="KW-1185">Reference proteome</keyword>
<organism evidence="2 3">
    <name type="scientific">Aquabacterium olei</name>
    <dbReference type="NCBI Taxonomy" id="1296669"/>
    <lineage>
        <taxon>Bacteria</taxon>
        <taxon>Pseudomonadati</taxon>
        <taxon>Pseudomonadota</taxon>
        <taxon>Betaproteobacteria</taxon>
        <taxon>Burkholderiales</taxon>
        <taxon>Aquabacterium</taxon>
    </lineage>
</organism>